<feature type="compositionally biased region" description="Basic residues" evidence="1">
    <location>
        <begin position="157"/>
        <end position="169"/>
    </location>
</feature>
<evidence type="ECO:0000313" key="3">
    <source>
        <dbReference type="EMBL" id="KAG8623478.1"/>
    </source>
</evidence>
<proteinExistence type="predicted"/>
<keyword evidence="4" id="KW-1185">Reference proteome</keyword>
<dbReference type="Pfam" id="PF11001">
    <property type="entry name" value="AFUB_07903_YDR124W_hel"/>
    <property type="match status" value="1"/>
</dbReference>
<gene>
    <name evidence="3" type="ORF">KVT40_008454</name>
</gene>
<comment type="caution">
    <text evidence="3">The sequence shown here is derived from an EMBL/GenBank/DDBJ whole genome shotgun (WGS) entry which is preliminary data.</text>
</comment>
<evidence type="ECO:0000256" key="1">
    <source>
        <dbReference type="SAM" id="MobiDB-lite"/>
    </source>
</evidence>
<feature type="domain" description="Subtelomeric hrmA-associated cluster protein AFUB-079030/YDR124W-like helical bundle" evidence="2">
    <location>
        <begin position="200"/>
        <end position="270"/>
    </location>
</feature>
<sequence>MFSQVPQTCLSCLLPYHQGPCPLPPTTVAYLPPGAPPIQPQIWYSSGYHYPRFQPTTNSPAISCLSIPSLTTSSTLPTRLNTPSNSMVSYSSPSASVRASRSASSSSSSTISSETESVPTPTPTVSSISSAEEVNRLSTAVRSADLMSNSSGTSSTRTRRRGHRGEKRLKHPVEVTFRMDDDHSRLECLVILLLKISRRCKIVSNLVDTICPKKRTRYPYPSKDKPEVGHAVPEWWPTDVVRWNGPHHLHKPETVRLALYLLRMHWSEAQYESYNKVIHETSPSRGTWQSWIERHVHIDSTVDTGEGTTKDRKKEEESVMKLREVLLAEYRYITQGEGGDTVFTFSRHVTGHMETYVKHDTAVFLAPWEHTPPIVNRQSQQMNRPPRTPISLPTMDTRRSSVVSISSTSTTQDNLSDDFDFSRSRVIDLETTVGNTSVNDPSIPWNTDSMQLLTNGADYASPAAVSVPEWPESHGLSDQQLIDAWFNSTMNYHGEYQDEPQNTQYDSFGP</sequence>
<dbReference type="AlphaFoldDB" id="A0A8K0KVP3"/>
<dbReference type="OrthoDB" id="10360736at2759"/>
<evidence type="ECO:0000259" key="2">
    <source>
        <dbReference type="Pfam" id="PF11001"/>
    </source>
</evidence>
<reference evidence="3" key="1">
    <citation type="submission" date="2021-07" db="EMBL/GenBank/DDBJ databases">
        <title>Elsinoe batatas strain:CRI-CJ2 Genome sequencing and assembly.</title>
        <authorList>
            <person name="Huang L."/>
        </authorList>
    </citation>
    <scope>NUCLEOTIDE SEQUENCE</scope>
    <source>
        <strain evidence="3">CRI-CJ2</strain>
    </source>
</reference>
<organism evidence="3 4">
    <name type="scientific">Elsinoe batatas</name>
    <dbReference type="NCBI Taxonomy" id="2601811"/>
    <lineage>
        <taxon>Eukaryota</taxon>
        <taxon>Fungi</taxon>
        <taxon>Dikarya</taxon>
        <taxon>Ascomycota</taxon>
        <taxon>Pezizomycotina</taxon>
        <taxon>Dothideomycetes</taxon>
        <taxon>Dothideomycetidae</taxon>
        <taxon>Myriangiales</taxon>
        <taxon>Elsinoaceae</taxon>
        <taxon>Elsinoe</taxon>
    </lineage>
</organism>
<protein>
    <recommendedName>
        <fullName evidence="2">Subtelomeric hrmA-associated cluster protein AFUB-079030/YDR124W-like helical bundle domain-containing protein</fullName>
    </recommendedName>
</protein>
<dbReference type="EMBL" id="JAESVG020000010">
    <property type="protein sequence ID" value="KAG8623478.1"/>
    <property type="molecule type" value="Genomic_DNA"/>
</dbReference>
<accession>A0A8K0KVP3</accession>
<dbReference type="Proteomes" id="UP000809789">
    <property type="component" value="Unassembled WGS sequence"/>
</dbReference>
<dbReference type="InterPro" id="IPR047092">
    <property type="entry name" value="AFUB_07903/YDR124W-like_hel"/>
</dbReference>
<name>A0A8K0KVP3_9PEZI</name>
<feature type="region of interest" description="Disordered" evidence="1">
    <location>
        <begin position="73"/>
        <end position="169"/>
    </location>
</feature>
<feature type="region of interest" description="Disordered" evidence="1">
    <location>
        <begin position="378"/>
        <end position="399"/>
    </location>
</feature>
<feature type="compositionally biased region" description="Low complexity" evidence="1">
    <location>
        <begin position="73"/>
        <end position="131"/>
    </location>
</feature>
<evidence type="ECO:0000313" key="4">
    <source>
        <dbReference type="Proteomes" id="UP000809789"/>
    </source>
</evidence>